<dbReference type="EC" id="3.1.3.12" evidence="3"/>
<dbReference type="Proteomes" id="UP001183615">
    <property type="component" value="Unassembled WGS sequence"/>
</dbReference>
<evidence type="ECO:0000313" key="5">
    <source>
        <dbReference type="Proteomes" id="UP001183615"/>
    </source>
</evidence>
<comment type="similarity">
    <text evidence="3">Belongs to the trehalose phosphatase family.</text>
</comment>
<dbReference type="Gene3D" id="3.40.50.1000">
    <property type="entry name" value="HAD superfamily/HAD-like"/>
    <property type="match status" value="1"/>
</dbReference>
<comment type="function">
    <text evidence="2 3">Removes the phosphate from trehalose 6-phosphate to produce free trehalose.</text>
</comment>
<dbReference type="PANTHER" id="PTHR43768:SF3">
    <property type="entry name" value="TREHALOSE 6-PHOSPHATE PHOSPHATASE"/>
    <property type="match status" value="1"/>
</dbReference>
<protein>
    <recommendedName>
        <fullName evidence="3">Trehalose 6-phosphate phosphatase</fullName>
        <ecNumber evidence="3">3.1.3.12</ecNumber>
    </recommendedName>
</protein>
<dbReference type="RefSeq" id="WP_311616200.1">
    <property type="nucleotide sequence ID" value="NZ_JAVREV010000002.1"/>
</dbReference>
<dbReference type="Gene3D" id="3.30.70.1020">
    <property type="entry name" value="Trehalose-6-phosphate phosphatase related protein, domain 2"/>
    <property type="match status" value="1"/>
</dbReference>
<accession>A0ABU2S0L4</accession>
<keyword evidence="3" id="KW-0479">Metal-binding</keyword>
<organism evidence="4 5">
    <name type="scientific">Streptomyces johnsoniae</name>
    <dbReference type="NCBI Taxonomy" id="3075532"/>
    <lineage>
        <taxon>Bacteria</taxon>
        <taxon>Bacillati</taxon>
        <taxon>Actinomycetota</taxon>
        <taxon>Actinomycetes</taxon>
        <taxon>Kitasatosporales</taxon>
        <taxon>Streptomycetaceae</taxon>
        <taxon>Streptomyces</taxon>
    </lineage>
</organism>
<dbReference type="EMBL" id="JAVREV010000002">
    <property type="protein sequence ID" value="MDT0441979.1"/>
    <property type="molecule type" value="Genomic_DNA"/>
</dbReference>
<dbReference type="PANTHER" id="PTHR43768">
    <property type="entry name" value="TREHALOSE 6-PHOSPHATE PHOSPHATASE"/>
    <property type="match status" value="1"/>
</dbReference>
<dbReference type="Pfam" id="PF02358">
    <property type="entry name" value="Trehalose_PPase"/>
    <property type="match status" value="1"/>
</dbReference>
<dbReference type="GO" id="GO:0004805">
    <property type="term" value="F:trehalose-phosphatase activity"/>
    <property type="evidence" value="ECO:0007669"/>
    <property type="project" value="UniProtKB-EC"/>
</dbReference>
<dbReference type="InterPro" id="IPR003337">
    <property type="entry name" value="Trehalose_PPase"/>
</dbReference>
<dbReference type="InterPro" id="IPR023214">
    <property type="entry name" value="HAD_sf"/>
</dbReference>
<sequence length="276" mass="27482">MGSLPVPTTDAGRAGLATLLDRPDRALIAADFDGTLAPIVPDPEQARPHPDALPALAALAGRVAVLAIITGRPADVAVRLGGFADHPGLAGMVVLGAYGAERWEAATGRLTAPPPHAGVAAARAELPGLVAESGAFIEDKGNALAVHTRRAADPAGAFAALRGPVGELAARHGLALEPGRLVLEMRPPGMDKGAALTALARETAAASVLYAGDDLGDLAAFGAVAELRDSGVAGLRVCSGSAEVTELTAATDLTVDGPHGVAALFAELAARLPAAS</sequence>
<dbReference type="InterPro" id="IPR036412">
    <property type="entry name" value="HAD-like_sf"/>
</dbReference>
<keyword evidence="3" id="KW-0460">Magnesium</keyword>
<comment type="cofactor">
    <cofactor evidence="3">
        <name>Mg(2+)</name>
        <dbReference type="ChEBI" id="CHEBI:18420"/>
    </cofactor>
</comment>
<evidence type="ECO:0000256" key="1">
    <source>
        <dbReference type="ARBA" id="ARBA00022801"/>
    </source>
</evidence>
<proteinExistence type="inferred from homology"/>
<gene>
    <name evidence="4" type="primary">otsB</name>
    <name evidence="4" type="ORF">RM779_05100</name>
</gene>
<comment type="catalytic activity">
    <reaction evidence="3">
        <text>alpha,alpha-trehalose 6-phosphate + H2O = alpha,alpha-trehalose + phosphate</text>
        <dbReference type="Rhea" id="RHEA:23420"/>
        <dbReference type="ChEBI" id="CHEBI:15377"/>
        <dbReference type="ChEBI" id="CHEBI:16551"/>
        <dbReference type="ChEBI" id="CHEBI:43474"/>
        <dbReference type="ChEBI" id="CHEBI:58429"/>
        <dbReference type="EC" id="3.1.3.12"/>
    </reaction>
</comment>
<name>A0ABU2S0L4_9ACTN</name>
<evidence type="ECO:0000313" key="4">
    <source>
        <dbReference type="EMBL" id="MDT0441979.1"/>
    </source>
</evidence>
<dbReference type="SUPFAM" id="SSF56784">
    <property type="entry name" value="HAD-like"/>
    <property type="match status" value="1"/>
</dbReference>
<keyword evidence="5" id="KW-1185">Reference proteome</keyword>
<comment type="caution">
    <text evidence="4">The sequence shown here is derived from an EMBL/GenBank/DDBJ whole genome shotgun (WGS) entry which is preliminary data.</text>
</comment>
<dbReference type="InterPro" id="IPR044651">
    <property type="entry name" value="OTSB-like"/>
</dbReference>
<keyword evidence="1 3" id="KW-0378">Hydrolase</keyword>
<comment type="pathway">
    <text evidence="3">Glycan biosynthesis; trehalose biosynthesis.</text>
</comment>
<evidence type="ECO:0000256" key="3">
    <source>
        <dbReference type="RuleBase" id="RU361117"/>
    </source>
</evidence>
<reference evidence="5" key="1">
    <citation type="submission" date="2023-07" db="EMBL/GenBank/DDBJ databases">
        <title>30 novel species of actinomycetes from the DSMZ collection.</title>
        <authorList>
            <person name="Nouioui I."/>
        </authorList>
    </citation>
    <scope>NUCLEOTIDE SEQUENCE [LARGE SCALE GENOMIC DNA]</scope>
    <source>
        <strain evidence="5">DSM 41886</strain>
    </source>
</reference>
<dbReference type="NCBIfam" id="TIGR00685">
    <property type="entry name" value="T6PP"/>
    <property type="match status" value="1"/>
</dbReference>
<evidence type="ECO:0000256" key="2">
    <source>
        <dbReference type="ARBA" id="ARBA00024179"/>
    </source>
</evidence>